<organism evidence="1 2">
    <name type="scientific">Pseudomonas graminis</name>
    <dbReference type="NCBI Taxonomy" id="158627"/>
    <lineage>
        <taxon>Bacteria</taxon>
        <taxon>Pseudomonadati</taxon>
        <taxon>Pseudomonadota</taxon>
        <taxon>Gammaproteobacteria</taxon>
        <taxon>Pseudomonadales</taxon>
        <taxon>Pseudomonadaceae</taxon>
        <taxon>Pseudomonas</taxon>
    </lineage>
</organism>
<proteinExistence type="predicted"/>
<dbReference type="KEGG" id="pgg:FX982_04100"/>
<gene>
    <name evidence="1" type="ORF">FX982_04100</name>
</gene>
<protein>
    <submittedName>
        <fullName evidence="1">Uncharacterized protein</fullName>
    </submittedName>
</protein>
<evidence type="ECO:0000313" key="2">
    <source>
        <dbReference type="Proteomes" id="UP000501989"/>
    </source>
</evidence>
<reference evidence="2" key="1">
    <citation type="submission" date="2019-12" db="EMBL/GenBank/DDBJ databases">
        <title>Endophytic bacteria associated with Panax ginseng seedlings.</title>
        <authorList>
            <person name="Park J.M."/>
            <person name="Shin R."/>
            <person name="Jo S.H."/>
        </authorList>
    </citation>
    <scope>NUCLEOTIDE SEQUENCE [LARGE SCALE GENOMIC DNA]</scope>
    <source>
        <strain evidence="2">PgKB30</strain>
    </source>
</reference>
<dbReference type="AlphaFoldDB" id="A0A6M8MWB7"/>
<sequence>MKSEQQHAQVPRVSKAEHVQRGQIYLQRGAVHRSVLSDQMERLVRRQKNQAEQGMYFMTKKTYIINCKVCPIAWRFNYWGCYRLAKKSKALFF</sequence>
<evidence type="ECO:0000313" key="1">
    <source>
        <dbReference type="EMBL" id="QKF53108.1"/>
    </source>
</evidence>
<dbReference type="Proteomes" id="UP000501989">
    <property type="component" value="Chromosome"/>
</dbReference>
<keyword evidence="2" id="KW-1185">Reference proteome</keyword>
<accession>A0A6M8MWB7</accession>
<name>A0A6M8MWB7_9PSED</name>
<dbReference type="EMBL" id="CP053746">
    <property type="protein sequence ID" value="QKF53108.1"/>
    <property type="molecule type" value="Genomic_DNA"/>
</dbReference>